<dbReference type="Pfam" id="PF01220">
    <property type="entry name" value="DHquinase_II"/>
    <property type="match status" value="1"/>
</dbReference>
<evidence type="ECO:0000256" key="2">
    <source>
        <dbReference type="ARBA" id="ARBA00003924"/>
    </source>
</evidence>
<evidence type="ECO:0000256" key="9">
    <source>
        <dbReference type="PIRSR" id="PIRSR001399-1"/>
    </source>
</evidence>
<sequence length="164" mass="17789">MKKQTSSKTDATPDVPRLLVLHGPNLNLLGTREPAYYGSSTLAEINLALAHRAESAGVHLETFQSNHEGALIERVHAARAQGVRFLIINPAAYTHTSIALRDALAGTGIPFVEVHLSNVHAREPFRQHSYFSELAIGVISGLGSEGYLLALEYLLGRIAAERNL</sequence>
<feature type="site" description="Transition state stabilizer" evidence="8 11">
    <location>
        <position position="32"/>
    </location>
</feature>
<dbReference type="GO" id="GO:0009073">
    <property type="term" value="P:aromatic amino acid family biosynthetic process"/>
    <property type="evidence" value="ECO:0007669"/>
    <property type="project" value="UniProtKB-KW"/>
</dbReference>
<dbReference type="InterPro" id="IPR036441">
    <property type="entry name" value="DHquinase_II_sf"/>
</dbReference>
<evidence type="ECO:0000313" key="12">
    <source>
        <dbReference type="EMBL" id="KFB73773.1"/>
    </source>
</evidence>
<evidence type="ECO:0000256" key="11">
    <source>
        <dbReference type="PIRSR" id="PIRSR001399-3"/>
    </source>
</evidence>
<evidence type="ECO:0000256" key="4">
    <source>
        <dbReference type="ARBA" id="ARBA00011037"/>
    </source>
</evidence>
<proteinExistence type="inferred from homology"/>
<evidence type="ECO:0000256" key="5">
    <source>
        <dbReference type="ARBA" id="ARBA00011193"/>
    </source>
</evidence>
<evidence type="ECO:0000256" key="7">
    <source>
        <dbReference type="ARBA" id="ARBA00023239"/>
    </source>
</evidence>
<dbReference type="InterPro" id="IPR018509">
    <property type="entry name" value="DHquinase_II_CS"/>
</dbReference>
<dbReference type="GO" id="GO:0019631">
    <property type="term" value="P:quinate catabolic process"/>
    <property type="evidence" value="ECO:0007669"/>
    <property type="project" value="TreeGrafter"/>
</dbReference>
<dbReference type="Proteomes" id="UP000020077">
    <property type="component" value="Unassembled WGS sequence"/>
</dbReference>
<dbReference type="InterPro" id="IPR001874">
    <property type="entry name" value="DHquinase_II"/>
</dbReference>
<dbReference type="NCBIfam" id="TIGR01088">
    <property type="entry name" value="aroQ"/>
    <property type="match status" value="1"/>
</dbReference>
<feature type="binding site" evidence="8 10">
    <location>
        <position position="126"/>
    </location>
    <ligand>
        <name>substrate</name>
    </ligand>
</feature>
<dbReference type="GO" id="GO:0003855">
    <property type="term" value="F:3-dehydroquinate dehydratase activity"/>
    <property type="evidence" value="ECO:0007669"/>
    <property type="project" value="UniProtKB-UniRule"/>
</dbReference>
<reference evidence="12 13" key="1">
    <citation type="submission" date="2014-02" db="EMBL/GenBank/DDBJ databases">
        <title>Expanding our view of genomic diversity in Candidatus Accumulibacter clades.</title>
        <authorList>
            <person name="Skennerton C.T."/>
            <person name="Barr J.J."/>
            <person name="Slater F.R."/>
            <person name="Bond P.L."/>
            <person name="Tyson G.W."/>
        </authorList>
    </citation>
    <scope>NUCLEOTIDE SEQUENCE [LARGE SCALE GENOMIC DNA]</scope>
    <source>
        <strain evidence="13">BA-91</strain>
    </source>
</reference>
<dbReference type="NCBIfam" id="NF003807">
    <property type="entry name" value="PRK05395.1-4"/>
    <property type="match status" value="1"/>
</dbReference>
<dbReference type="PANTHER" id="PTHR21272">
    <property type="entry name" value="CATABOLIC 3-DEHYDROQUINASE"/>
    <property type="match status" value="1"/>
</dbReference>
<feature type="active site" description="Proton donor" evidence="8 9">
    <location>
        <position position="115"/>
    </location>
</feature>
<dbReference type="NCBIfam" id="NF003806">
    <property type="entry name" value="PRK05395.1-3"/>
    <property type="match status" value="1"/>
</dbReference>
<dbReference type="SUPFAM" id="SSF52304">
    <property type="entry name" value="Type II 3-dehydroquinate dehydratase"/>
    <property type="match status" value="1"/>
</dbReference>
<comment type="catalytic activity">
    <reaction evidence="1 8">
        <text>3-dehydroquinate = 3-dehydroshikimate + H2O</text>
        <dbReference type="Rhea" id="RHEA:21096"/>
        <dbReference type="ChEBI" id="CHEBI:15377"/>
        <dbReference type="ChEBI" id="CHEBI:16630"/>
        <dbReference type="ChEBI" id="CHEBI:32364"/>
        <dbReference type="EC" id="4.2.1.10"/>
    </reaction>
</comment>
<feature type="binding site" evidence="8 10">
    <location>
        <begin position="116"/>
        <end position="117"/>
    </location>
    <ligand>
        <name>substrate</name>
    </ligand>
</feature>
<dbReference type="GO" id="GO:0008652">
    <property type="term" value="P:amino acid biosynthetic process"/>
    <property type="evidence" value="ECO:0007669"/>
    <property type="project" value="UniProtKB-KW"/>
</dbReference>
<keyword evidence="7 8" id="KW-0456">Lyase</keyword>
<dbReference type="Gene3D" id="3.40.50.9100">
    <property type="entry name" value="Dehydroquinase, class II"/>
    <property type="match status" value="1"/>
</dbReference>
<dbReference type="NCBIfam" id="NF003805">
    <property type="entry name" value="PRK05395.1-2"/>
    <property type="match status" value="1"/>
</dbReference>
<feature type="binding site" evidence="8 10">
    <location>
        <position position="95"/>
    </location>
    <ligand>
        <name>substrate</name>
    </ligand>
</feature>
<comment type="caution">
    <text evidence="12">The sequence shown here is derived from an EMBL/GenBank/DDBJ whole genome shotgun (WGS) entry which is preliminary data.</text>
</comment>
<dbReference type="GO" id="GO:0009423">
    <property type="term" value="P:chorismate biosynthetic process"/>
    <property type="evidence" value="ECO:0007669"/>
    <property type="project" value="UniProtKB-UniRule"/>
</dbReference>
<dbReference type="NCBIfam" id="NF003804">
    <property type="entry name" value="PRK05395.1-1"/>
    <property type="match status" value="1"/>
</dbReference>
<evidence type="ECO:0000256" key="8">
    <source>
        <dbReference type="HAMAP-Rule" id="MF_00169"/>
    </source>
</evidence>
<feature type="binding site" evidence="8 10">
    <location>
        <position position="102"/>
    </location>
    <ligand>
        <name>substrate</name>
    </ligand>
</feature>
<keyword evidence="8" id="KW-0057">Aromatic amino acid biosynthesis</keyword>
<dbReference type="EMBL" id="JDVG02000163">
    <property type="protein sequence ID" value="KFB73773.1"/>
    <property type="molecule type" value="Genomic_DNA"/>
</dbReference>
<dbReference type="UniPathway" id="UPA00053">
    <property type="reaction ID" value="UER00086"/>
</dbReference>
<organism evidence="12 13">
    <name type="scientific">Candidatus Accumulibacter phosphatis</name>
    <dbReference type="NCBI Taxonomy" id="327160"/>
    <lineage>
        <taxon>Bacteria</taxon>
        <taxon>Pseudomonadati</taxon>
        <taxon>Pseudomonadota</taxon>
        <taxon>Betaproteobacteria</taxon>
        <taxon>Candidatus Accumulibacter</taxon>
    </lineage>
</organism>
<dbReference type="EC" id="4.2.1.10" evidence="6 8"/>
<comment type="subunit">
    <text evidence="5 8">Homododecamer.</text>
</comment>
<feature type="active site" description="Proton acceptor" evidence="8 9">
    <location>
        <position position="37"/>
    </location>
</feature>
<evidence type="ECO:0000256" key="1">
    <source>
        <dbReference type="ARBA" id="ARBA00001864"/>
    </source>
</evidence>
<feature type="binding site" evidence="8 10">
    <location>
        <position position="89"/>
    </location>
    <ligand>
        <name>substrate</name>
    </ligand>
</feature>
<evidence type="ECO:0000256" key="6">
    <source>
        <dbReference type="ARBA" id="ARBA00012060"/>
    </source>
</evidence>
<evidence type="ECO:0000256" key="10">
    <source>
        <dbReference type="PIRSR" id="PIRSR001399-2"/>
    </source>
</evidence>
<dbReference type="CDD" id="cd00466">
    <property type="entry name" value="DHQase_II"/>
    <property type="match status" value="1"/>
</dbReference>
<evidence type="ECO:0000313" key="13">
    <source>
        <dbReference type="Proteomes" id="UP000020077"/>
    </source>
</evidence>
<comment type="pathway">
    <text evidence="3 8">Metabolic intermediate biosynthesis; chorismate biosynthesis; chorismate from D-erythrose 4-phosphate and phosphoenolpyruvate: step 3/7.</text>
</comment>
<gene>
    <name evidence="8 12" type="primary">aroQ</name>
    <name evidence="12" type="ORF">AW09_000953</name>
</gene>
<accession>A0A080LY86</accession>
<dbReference type="HAMAP" id="MF_00169">
    <property type="entry name" value="AroQ"/>
    <property type="match status" value="1"/>
</dbReference>
<dbReference type="AlphaFoldDB" id="A0A080LY86"/>
<dbReference type="PANTHER" id="PTHR21272:SF3">
    <property type="entry name" value="CATABOLIC 3-DEHYDROQUINASE"/>
    <property type="match status" value="1"/>
</dbReference>
<keyword evidence="8" id="KW-0028">Amino-acid biosynthesis</keyword>
<dbReference type="PIRSF" id="PIRSF001399">
    <property type="entry name" value="DHquinase_II"/>
    <property type="match status" value="1"/>
</dbReference>
<comment type="function">
    <text evidence="2 8">Catalyzes a trans-dehydration via an enolate intermediate.</text>
</comment>
<protein>
    <recommendedName>
        <fullName evidence="6 8">3-dehydroquinate dehydratase</fullName>
        <shortName evidence="8">3-dehydroquinase</shortName>
        <ecNumber evidence="6 8">4.2.1.10</ecNumber>
    </recommendedName>
    <alternativeName>
        <fullName evidence="8">Type II DHQase</fullName>
    </alternativeName>
</protein>
<comment type="similarity">
    <text evidence="4 8">Belongs to the type-II 3-dehydroquinase family.</text>
</comment>
<evidence type="ECO:0000256" key="3">
    <source>
        <dbReference type="ARBA" id="ARBA00004902"/>
    </source>
</evidence>
<dbReference type="PROSITE" id="PS01029">
    <property type="entry name" value="DEHYDROQUINASE_II"/>
    <property type="match status" value="1"/>
</dbReference>
<name>A0A080LY86_9PROT</name>